<dbReference type="EMBL" id="SPHZ02000011">
    <property type="protein sequence ID" value="KAF0892255.1"/>
    <property type="molecule type" value="Genomic_DNA"/>
</dbReference>
<keyword evidence="5 6" id="KW-0472">Membrane</keyword>
<evidence type="ECO:0000313" key="7">
    <source>
        <dbReference type="EMBL" id="KAF0892255.1"/>
    </source>
</evidence>
<organism evidence="7 8">
    <name type="scientific">Oryza meyeriana var. granulata</name>
    <dbReference type="NCBI Taxonomy" id="110450"/>
    <lineage>
        <taxon>Eukaryota</taxon>
        <taxon>Viridiplantae</taxon>
        <taxon>Streptophyta</taxon>
        <taxon>Embryophyta</taxon>
        <taxon>Tracheophyta</taxon>
        <taxon>Spermatophyta</taxon>
        <taxon>Magnoliopsida</taxon>
        <taxon>Liliopsida</taxon>
        <taxon>Poales</taxon>
        <taxon>Poaceae</taxon>
        <taxon>BOP clade</taxon>
        <taxon>Oryzoideae</taxon>
        <taxon>Oryzeae</taxon>
        <taxon>Oryzinae</taxon>
        <taxon>Oryza</taxon>
        <taxon>Oryza meyeriana</taxon>
    </lineage>
</organism>
<dbReference type="SUPFAM" id="SSF103473">
    <property type="entry name" value="MFS general substrate transporter"/>
    <property type="match status" value="1"/>
</dbReference>
<protein>
    <recommendedName>
        <fullName evidence="9">Major facilitator superfamily (MFS) profile domain-containing protein</fullName>
    </recommendedName>
</protein>
<dbReference type="OrthoDB" id="8904098at2759"/>
<comment type="similarity">
    <text evidence="2">Belongs to the major facilitator superfamily. Proton-dependent oligopeptide transporter (POT/PTR) (TC 2.A.17) family.</text>
</comment>
<accession>A0A6G1BV71</accession>
<dbReference type="Proteomes" id="UP000479710">
    <property type="component" value="Unassembled WGS sequence"/>
</dbReference>
<feature type="transmembrane region" description="Helical" evidence="6">
    <location>
        <begin position="450"/>
        <end position="466"/>
    </location>
</feature>
<keyword evidence="4 6" id="KW-1133">Transmembrane helix</keyword>
<feature type="transmembrane region" description="Helical" evidence="6">
    <location>
        <begin position="408"/>
        <end position="430"/>
    </location>
</feature>
<dbReference type="Pfam" id="PF00854">
    <property type="entry name" value="PTR2"/>
    <property type="match status" value="1"/>
</dbReference>
<keyword evidence="8" id="KW-1185">Reference proteome</keyword>
<dbReference type="InterPro" id="IPR000109">
    <property type="entry name" value="POT_fam"/>
</dbReference>
<dbReference type="PANTHER" id="PTHR11654">
    <property type="entry name" value="OLIGOPEPTIDE TRANSPORTER-RELATED"/>
    <property type="match status" value="1"/>
</dbReference>
<comment type="caution">
    <text evidence="7">The sequence shown here is derived from an EMBL/GenBank/DDBJ whole genome shotgun (WGS) entry which is preliminary data.</text>
</comment>
<dbReference type="GO" id="GO:0016020">
    <property type="term" value="C:membrane"/>
    <property type="evidence" value="ECO:0007669"/>
    <property type="project" value="UniProtKB-SubCell"/>
</dbReference>
<evidence type="ECO:0000313" key="8">
    <source>
        <dbReference type="Proteomes" id="UP000479710"/>
    </source>
</evidence>
<keyword evidence="3 6" id="KW-0812">Transmembrane</keyword>
<evidence type="ECO:0000256" key="5">
    <source>
        <dbReference type="ARBA" id="ARBA00023136"/>
    </source>
</evidence>
<dbReference type="Gene3D" id="1.20.1250.20">
    <property type="entry name" value="MFS general substrate transporter like domains"/>
    <property type="match status" value="1"/>
</dbReference>
<comment type="subcellular location">
    <subcellularLocation>
        <location evidence="1">Membrane</location>
        <topology evidence="1">Multi-pass membrane protein</topology>
    </subcellularLocation>
</comment>
<sequence>MDAGDIIERALPSPRLYKSLTLRRTATKERSRPLDEEMKIRSPKFQDDGLTVPFIPGDKKTRSKAPAVVLGFECLESTAFNGIATNLVVYLETLLHGSNLASASNVTTWFGTSYLTPVFGAIIADTFWGNYNTILVSLVFYLLGMMLVTFSAFLPTTALCDVVGSSCQQPLLGAQTIAFLGLYLVAFGSGGVRAALLPFGADQFDDDNTVDRERKMSFFSWFYLCVDFGMIVSGLFIVWIQQNVSWGLGFGIATACIAIAFGGFVLATPMYKRRMPTGTPLKSLSQVVVAACRKARIRVPVDTTILYEVHDKINQSKIAHTDEFGFLDKAAVVMESDLEEESNDVAADAAWRVCTVTQVEELKILLRLLPIWATSIVLSAAYAQLNTTFVQQGAAMNMQILSFSIPPASMVSFEVLCVLAWVLIYGSVIVPVLQSLAPANGEPSQLQRMGAGRLLMAFAMAVAALVEMRRLDAAGRGESVSIAWQMPQYFKLAGEEVFCYIAQLEFFYSEAPESMKSMCTSLALLTVALGSYMSSFIYAVMNAFTAVDGRPGWISDNLNEGHLDYFFWVMAALCTLNFVVYSAFARTYKVKTVVVS</sequence>
<evidence type="ECO:0000256" key="4">
    <source>
        <dbReference type="ARBA" id="ARBA00022989"/>
    </source>
</evidence>
<proteinExistence type="inferred from homology"/>
<dbReference type="InterPro" id="IPR036259">
    <property type="entry name" value="MFS_trans_sf"/>
</dbReference>
<evidence type="ECO:0000256" key="6">
    <source>
        <dbReference type="SAM" id="Phobius"/>
    </source>
</evidence>
<feature type="transmembrane region" description="Helical" evidence="6">
    <location>
        <begin position="134"/>
        <end position="154"/>
    </location>
</feature>
<evidence type="ECO:0000256" key="1">
    <source>
        <dbReference type="ARBA" id="ARBA00004141"/>
    </source>
</evidence>
<name>A0A6G1BV71_9ORYZ</name>
<evidence type="ECO:0000256" key="3">
    <source>
        <dbReference type="ARBA" id="ARBA00022692"/>
    </source>
</evidence>
<evidence type="ECO:0008006" key="9">
    <source>
        <dbReference type="Google" id="ProtNLM"/>
    </source>
</evidence>
<feature type="transmembrane region" description="Helical" evidence="6">
    <location>
        <begin position="174"/>
        <end position="197"/>
    </location>
</feature>
<feature type="transmembrane region" description="Helical" evidence="6">
    <location>
        <begin position="565"/>
        <end position="584"/>
    </location>
</feature>
<feature type="transmembrane region" description="Helical" evidence="6">
    <location>
        <begin position="246"/>
        <end position="267"/>
    </location>
</feature>
<dbReference type="AlphaFoldDB" id="A0A6G1BV71"/>
<gene>
    <name evidence="7" type="ORF">E2562_014840</name>
</gene>
<feature type="transmembrane region" description="Helical" evidence="6">
    <location>
        <begin position="218"/>
        <end position="240"/>
    </location>
</feature>
<dbReference type="GO" id="GO:0022857">
    <property type="term" value="F:transmembrane transporter activity"/>
    <property type="evidence" value="ECO:0007669"/>
    <property type="project" value="InterPro"/>
</dbReference>
<reference evidence="7 8" key="1">
    <citation type="submission" date="2019-11" db="EMBL/GenBank/DDBJ databases">
        <title>Whole genome sequence of Oryza granulata.</title>
        <authorList>
            <person name="Li W."/>
        </authorList>
    </citation>
    <scope>NUCLEOTIDE SEQUENCE [LARGE SCALE GENOMIC DNA]</scope>
    <source>
        <strain evidence="8">cv. Menghai</strain>
        <tissue evidence="7">Leaf</tissue>
    </source>
</reference>
<evidence type="ECO:0000256" key="2">
    <source>
        <dbReference type="ARBA" id="ARBA00005982"/>
    </source>
</evidence>
<feature type="transmembrane region" description="Helical" evidence="6">
    <location>
        <begin position="522"/>
        <end position="545"/>
    </location>
</feature>